<dbReference type="EMBL" id="JAECZO010000053">
    <property type="protein sequence ID" value="KAK7195375.1"/>
    <property type="molecule type" value="Genomic_DNA"/>
</dbReference>
<dbReference type="Proteomes" id="UP001430356">
    <property type="component" value="Unassembled WGS sequence"/>
</dbReference>
<evidence type="ECO:0000313" key="2">
    <source>
        <dbReference type="EMBL" id="KAK7195375.1"/>
    </source>
</evidence>
<dbReference type="Gene3D" id="1.20.1270.60">
    <property type="entry name" value="Arfaptin homology (AH) domain/BAR domain"/>
    <property type="match status" value="1"/>
</dbReference>
<keyword evidence="3" id="KW-1185">Reference proteome</keyword>
<reference evidence="2 3" key="1">
    <citation type="journal article" date="2021" name="MBio">
        <title>A New Model Trypanosomatid, Novymonas esmeraldas: Genomic Perception of Its 'Candidatus Pandoraea novymonadis' Endosymbiont.</title>
        <authorList>
            <person name="Zakharova A."/>
            <person name="Saura A."/>
            <person name="Butenko A."/>
            <person name="Podesvova L."/>
            <person name="Warmusova S."/>
            <person name="Kostygov A.Y."/>
            <person name="Nenarokova A."/>
            <person name="Lukes J."/>
            <person name="Opperdoes F.R."/>
            <person name="Yurchenko V."/>
        </authorList>
    </citation>
    <scope>NUCLEOTIDE SEQUENCE [LARGE SCALE GENOMIC DNA]</scope>
    <source>
        <strain evidence="2 3">E262AT.01</strain>
    </source>
</reference>
<gene>
    <name evidence="2" type="ORF">NESM_000464200</name>
</gene>
<dbReference type="InterPro" id="IPR027267">
    <property type="entry name" value="AH/BAR_dom_sf"/>
</dbReference>
<evidence type="ECO:0008006" key="4">
    <source>
        <dbReference type="Google" id="ProtNLM"/>
    </source>
</evidence>
<evidence type="ECO:0000313" key="3">
    <source>
        <dbReference type="Proteomes" id="UP001430356"/>
    </source>
</evidence>
<dbReference type="AlphaFoldDB" id="A0AAW0ENT4"/>
<evidence type="ECO:0000256" key="1">
    <source>
        <dbReference type="SAM" id="MobiDB-lite"/>
    </source>
</evidence>
<organism evidence="2 3">
    <name type="scientific">Novymonas esmeraldas</name>
    <dbReference type="NCBI Taxonomy" id="1808958"/>
    <lineage>
        <taxon>Eukaryota</taxon>
        <taxon>Discoba</taxon>
        <taxon>Euglenozoa</taxon>
        <taxon>Kinetoplastea</taxon>
        <taxon>Metakinetoplastina</taxon>
        <taxon>Trypanosomatida</taxon>
        <taxon>Trypanosomatidae</taxon>
        <taxon>Novymonas</taxon>
    </lineage>
</organism>
<accession>A0AAW0ENT4</accession>
<protein>
    <recommendedName>
        <fullName evidence="4">BAR domain-containing protein</fullName>
    </recommendedName>
</protein>
<comment type="caution">
    <text evidence="2">The sequence shown here is derived from an EMBL/GenBank/DDBJ whole genome shotgun (WGS) entry which is preliminary data.</text>
</comment>
<sequence>MEALKGIARRTTQSFRELISRNEVTPEEMRLSEVMSTVWTVEAKGELICAKVIQAARLMGELGATLREIGEEYKCVPDLPQESRDLADDVFEVGVKLVETSQEHQKGLRDNGFEVLRTFSKQCAQLREVEATRRDHQLEYDFFKAKVQVLRNAPQKDITRLPRNEQILENWRVELWRATERSKAMCSQLYVDGRRAIDRSVLTTVQVLHSFVEIASAGFEQTFKEVRLPAYPTAPVLPPTALPAAPVPSHRPSLALGYDAAARPTPYAYGVGAASGPGGGVVGASNSGVPGTMPTPGTTYASAPPGWSATYSASPAVPQPVPPGADASASPGGSLSYADTHAAPEWGHTDGYRPPALTTTRDSLGNGSNPYQPPNVP</sequence>
<name>A0AAW0ENT4_9TRYP</name>
<feature type="compositionally biased region" description="Polar residues" evidence="1">
    <location>
        <begin position="357"/>
        <end position="370"/>
    </location>
</feature>
<feature type="region of interest" description="Disordered" evidence="1">
    <location>
        <begin position="311"/>
        <end position="377"/>
    </location>
</feature>
<proteinExistence type="predicted"/>